<accession>A0A853B6X2</accession>
<organism evidence="3 4">
    <name type="scientific">Amycolatopsis endophytica</name>
    <dbReference type="NCBI Taxonomy" id="860233"/>
    <lineage>
        <taxon>Bacteria</taxon>
        <taxon>Bacillati</taxon>
        <taxon>Actinomycetota</taxon>
        <taxon>Actinomycetes</taxon>
        <taxon>Pseudonocardiales</taxon>
        <taxon>Pseudonocardiaceae</taxon>
        <taxon>Amycolatopsis</taxon>
    </lineage>
</organism>
<evidence type="ECO:0000256" key="1">
    <source>
        <dbReference type="ARBA" id="ARBA00023002"/>
    </source>
</evidence>
<keyword evidence="1" id="KW-0560">Oxidoreductase</keyword>
<reference evidence="3 4" key="1">
    <citation type="submission" date="2020-07" db="EMBL/GenBank/DDBJ databases">
        <title>Sequencing the genomes of 1000 actinobacteria strains.</title>
        <authorList>
            <person name="Klenk H.-P."/>
        </authorList>
    </citation>
    <scope>NUCLEOTIDE SEQUENCE [LARGE SCALE GENOMIC DNA]</scope>
    <source>
        <strain evidence="3 4">DSM 104006</strain>
    </source>
</reference>
<keyword evidence="4" id="KW-1185">Reference proteome</keyword>
<dbReference type="RefSeq" id="WP_218903026.1">
    <property type="nucleotide sequence ID" value="NZ_JACCFK010000001.1"/>
</dbReference>
<evidence type="ECO:0000256" key="2">
    <source>
        <dbReference type="SAM" id="MobiDB-lite"/>
    </source>
</evidence>
<dbReference type="GO" id="GO:0016491">
    <property type="term" value="F:oxidoreductase activity"/>
    <property type="evidence" value="ECO:0007669"/>
    <property type="project" value="UniProtKB-KW"/>
</dbReference>
<dbReference type="Proteomes" id="UP000549616">
    <property type="component" value="Unassembled WGS sequence"/>
</dbReference>
<name>A0A853B6X2_9PSEU</name>
<dbReference type="PANTHER" id="PTHR43157:SF31">
    <property type="entry name" value="PHOSPHATIDYLINOSITOL-GLYCAN BIOSYNTHESIS CLASS F PROTEIN"/>
    <property type="match status" value="1"/>
</dbReference>
<dbReference type="EMBL" id="JACCFK010000001">
    <property type="protein sequence ID" value="NYI91013.1"/>
    <property type="molecule type" value="Genomic_DNA"/>
</dbReference>
<dbReference type="Pfam" id="PF00106">
    <property type="entry name" value="adh_short"/>
    <property type="match status" value="1"/>
</dbReference>
<dbReference type="InterPro" id="IPR002347">
    <property type="entry name" value="SDR_fam"/>
</dbReference>
<evidence type="ECO:0000313" key="3">
    <source>
        <dbReference type="EMBL" id="NYI91013.1"/>
    </source>
</evidence>
<dbReference type="SUPFAM" id="SSF51735">
    <property type="entry name" value="NAD(P)-binding Rossmann-fold domains"/>
    <property type="match status" value="1"/>
</dbReference>
<protein>
    <submittedName>
        <fullName evidence="3">NAD(P)-dependent dehydrogenase (Short-subunit alcohol dehydrogenase family)</fullName>
    </submittedName>
</protein>
<feature type="region of interest" description="Disordered" evidence="2">
    <location>
        <begin position="1"/>
        <end position="21"/>
    </location>
</feature>
<dbReference type="PANTHER" id="PTHR43157">
    <property type="entry name" value="PHOSPHATIDYLINOSITOL-GLYCAN BIOSYNTHESIS CLASS F PROTEIN-RELATED"/>
    <property type="match status" value="1"/>
</dbReference>
<evidence type="ECO:0000313" key="4">
    <source>
        <dbReference type="Proteomes" id="UP000549616"/>
    </source>
</evidence>
<sequence>MGRDPKRAEAAAAELSRDTGNPRIEALTADVTRQRDLGQLADRVAREPLHVLINNAGVTRSRRELTEDGVEATFAGNVVAPYLLTRLLRPALAPGARVVNITGGVPKGGLDLDNLQGERSFVGCRSTTSASSRRWR</sequence>
<gene>
    <name evidence="3" type="ORF">HNR02_004336</name>
</gene>
<proteinExistence type="predicted"/>
<dbReference type="InterPro" id="IPR036291">
    <property type="entry name" value="NAD(P)-bd_dom_sf"/>
</dbReference>
<dbReference type="Gene3D" id="3.40.50.720">
    <property type="entry name" value="NAD(P)-binding Rossmann-like Domain"/>
    <property type="match status" value="1"/>
</dbReference>
<comment type="caution">
    <text evidence="3">The sequence shown here is derived from an EMBL/GenBank/DDBJ whole genome shotgun (WGS) entry which is preliminary data.</text>
</comment>
<dbReference type="AlphaFoldDB" id="A0A853B6X2"/>